<evidence type="ECO:0000256" key="2">
    <source>
        <dbReference type="ARBA" id="ARBA00007459"/>
    </source>
</evidence>
<dbReference type="OrthoDB" id="44464at2759"/>
<dbReference type="EMBL" id="CAICTM010000181">
    <property type="protein sequence ID" value="CAB9503987.1"/>
    <property type="molecule type" value="Genomic_DNA"/>
</dbReference>
<accession>A0A9N8DIV8</accession>
<feature type="compositionally biased region" description="Basic and acidic residues" evidence="5">
    <location>
        <begin position="146"/>
        <end position="167"/>
    </location>
</feature>
<feature type="region of interest" description="Disordered" evidence="5">
    <location>
        <begin position="1"/>
        <end position="61"/>
    </location>
</feature>
<keyword evidence="4" id="KW-0539">Nucleus</keyword>
<feature type="region of interest" description="Disordered" evidence="5">
    <location>
        <begin position="98"/>
        <end position="167"/>
    </location>
</feature>
<gene>
    <name evidence="7" type="ORF">SEMRO_182_G079390.1</name>
</gene>
<dbReference type="Pfam" id="PF05182">
    <property type="entry name" value="Fip1"/>
    <property type="match status" value="1"/>
</dbReference>
<keyword evidence="3" id="KW-0507">mRNA processing</keyword>
<feature type="compositionally biased region" description="Basic and acidic residues" evidence="5">
    <location>
        <begin position="379"/>
        <end position="408"/>
    </location>
</feature>
<comment type="caution">
    <text evidence="7">The sequence shown here is derived from an EMBL/GenBank/DDBJ whole genome shotgun (WGS) entry which is preliminary data.</text>
</comment>
<proteinExistence type="inferred from homology"/>
<evidence type="ECO:0000313" key="7">
    <source>
        <dbReference type="EMBL" id="CAB9503987.1"/>
    </source>
</evidence>
<dbReference type="Proteomes" id="UP001153069">
    <property type="component" value="Unassembled WGS sequence"/>
</dbReference>
<name>A0A9N8DIV8_9STRA</name>
<dbReference type="GO" id="GO:0006397">
    <property type="term" value="P:mRNA processing"/>
    <property type="evidence" value="ECO:0007669"/>
    <property type="project" value="UniProtKB-KW"/>
</dbReference>
<evidence type="ECO:0000256" key="4">
    <source>
        <dbReference type="ARBA" id="ARBA00023242"/>
    </source>
</evidence>
<comment type="subcellular location">
    <subcellularLocation>
        <location evidence="1">Nucleus</location>
    </subcellularLocation>
</comment>
<feature type="compositionally biased region" description="Gly residues" evidence="5">
    <location>
        <begin position="421"/>
        <end position="451"/>
    </location>
</feature>
<reference evidence="7" key="1">
    <citation type="submission" date="2020-06" db="EMBL/GenBank/DDBJ databases">
        <authorList>
            <consortium name="Plant Systems Biology data submission"/>
        </authorList>
    </citation>
    <scope>NUCLEOTIDE SEQUENCE</scope>
    <source>
        <strain evidence="7">D6</strain>
    </source>
</reference>
<evidence type="ECO:0000256" key="1">
    <source>
        <dbReference type="ARBA" id="ARBA00004123"/>
    </source>
</evidence>
<protein>
    <submittedName>
        <fullName evidence="7">mRNA processing</fullName>
    </submittedName>
</protein>
<dbReference type="InterPro" id="IPR007854">
    <property type="entry name" value="Fip1_dom"/>
</dbReference>
<sequence length="481" mass="52472">MGRKKRKVSIKSDGDGDAVDGAPATEKTVAVKVEDEAAQGEEEKKPAASNYAMQSHSGEIVEEDMYVSDGSEDEDDFADVVLSGSKVGLMRRGLHQPLVQPNLRQWVRADKKDTDNPDGTADPQQDSTGDVAAMDPAERAAQLLAEKQRKLEEAKESARRLESEENAGRDPCLFSKRTAFDIRFDQIDDKPWERVGSDLTDFFNYALTIDDWLEYAQQQLTIRQELTDASRQKRPVDPTVVPVTARKPKSQTPKVAVVSLGGVEKESEGQNDMDADNDGDGLVIGPEFVKKEETTAEEETQTQSEEQAYRDTKAGKGGVWGGSAEQDPVLARLIEEQEQKEQGGTVGADAPRSMGGDDHHHITRDDHYIPPPPAYGSMVDERVDTRGPPGIDHHMHPPRDQSHSDWRGPPRNQFHGQDINEGGGRGGYGGFGRGGRGRGGFGGRGFMGRGGRPPRSPHGRWGGRGGRGDFRRGGGYGGSGY</sequence>
<evidence type="ECO:0000256" key="5">
    <source>
        <dbReference type="SAM" id="MobiDB-lite"/>
    </source>
</evidence>
<comment type="similarity">
    <text evidence="2">Belongs to the FIP1 family.</text>
</comment>
<evidence type="ECO:0000313" key="8">
    <source>
        <dbReference type="Proteomes" id="UP001153069"/>
    </source>
</evidence>
<organism evidence="7 8">
    <name type="scientific">Seminavis robusta</name>
    <dbReference type="NCBI Taxonomy" id="568900"/>
    <lineage>
        <taxon>Eukaryota</taxon>
        <taxon>Sar</taxon>
        <taxon>Stramenopiles</taxon>
        <taxon>Ochrophyta</taxon>
        <taxon>Bacillariophyta</taxon>
        <taxon>Bacillariophyceae</taxon>
        <taxon>Bacillariophycidae</taxon>
        <taxon>Naviculales</taxon>
        <taxon>Naviculaceae</taxon>
        <taxon>Seminavis</taxon>
    </lineage>
</organism>
<feature type="region of interest" description="Disordered" evidence="5">
    <location>
        <begin position="291"/>
        <end position="324"/>
    </location>
</feature>
<feature type="domain" description="Pre-mRNA polyadenylation factor Fip1" evidence="6">
    <location>
        <begin position="181"/>
        <end position="223"/>
    </location>
</feature>
<dbReference type="GO" id="GO:0005634">
    <property type="term" value="C:nucleus"/>
    <property type="evidence" value="ECO:0007669"/>
    <property type="project" value="UniProtKB-SubCell"/>
</dbReference>
<evidence type="ECO:0000259" key="6">
    <source>
        <dbReference type="Pfam" id="PF05182"/>
    </source>
</evidence>
<keyword evidence="8" id="KW-1185">Reference proteome</keyword>
<feature type="compositionally biased region" description="Basic and acidic residues" evidence="5">
    <location>
        <begin position="355"/>
        <end position="368"/>
    </location>
</feature>
<evidence type="ECO:0000256" key="3">
    <source>
        <dbReference type="ARBA" id="ARBA00022664"/>
    </source>
</evidence>
<dbReference type="AlphaFoldDB" id="A0A9N8DIV8"/>
<feature type="region of interest" description="Disordered" evidence="5">
    <location>
        <begin position="338"/>
        <end position="481"/>
    </location>
</feature>